<dbReference type="HOGENOM" id="CLU_113231_3_0_11"/>
<dbReference type="PROSITE" id="PS51186">
    <property type="entry name" value="GNAT"/>
    <property type="match status" value="1"/>
</dbReference>
<dbReference type="AlphaFoldDB" id="A0A0F6SQP8"/>
<reference evidence="2 3" key="1">
    <citation type="submission" date="2015-04" db="EMBL/GenBank/DDBJ databases">
        <title>Complete Genome Sequence of Brevibacterium flavum ATCC 15168.</title>
        <authorList>
            <person name="Ahn J."/>
            <person name="Park G."/>
            <person name="Jeon W."/>
            <person name="Jang Y."/>
            <person name="Jang M."/>
            <person name="Lee H."/>
            <person name="Lee H."/>
        </authorList>
    </citation>
    <scope>NUCLEOTIDE SEQUENCE [LARGE SCALE GENOMIC DNA]</scope>
    <source>
        <strain evidence="2 3">ATCC 15168</strain>
    </source>
</reference>
<dbReference type="EMBL" id="CP011309">
    <property type="protein sequence ID" value="AKF26584.1"/>
    <property type="molecule type" value="Genomic_DNA"/>
</dbReference>
<dbReference type="Proteomes" id="UP000034037">
    <property type="component" value="Chromosome"/>
</dbReference>
<dbReference type="PATRIC" id="fig|92706.3.peg.616"/>
<dbReference type="SUPFAM" id="SSF55729">
    <property type="entry name" value="Acyl-CoA N-acyltransferases (Nat)"/>
    <property type="match status" value="1"/>
</dbReference>
<dbReference type="CDD" id="cd04301">
    <property type="entry name" value="NAT_SF"/>
    <property type="match status" value="1"/>
</dbReference>
<sequence>MYKLISPHLSGHAMWKEALEEFGSDPIHGSGYFENYLPIDYSEAGFHHYLKERTDAADPSVPPPEGFVHCSYFWIVDDDDVLVGFLALRHELNQHLLEVAGHIGYGVRPSARRKGAATAALKLGVHEAQALGIDKVLLCVAGDNEASRSVIEKCGGVYESTIRGMRRYWIATDS</sequence>
<evidence type="ECO:0000259" key="1">
    <source>
        <dbReference type="PROSITE" id="PS51186"/>
    </source>
</evidence>
<accession>A0A0F6SQP8</accession>
<evidence type="ECO:0000313" key="3">
    <source>
        <dbReference type="Proteomes" id="UP000034037"/>
    </source>
</evidence>
<dbReference type="InterPro" id="IPR016181">
    <property type="entry name" value="Acyl_CoA_acyltransferase"/>
</dbReference>
<evidence type="ECO:0000313" key="2">
    <source>
        <dbReference type="EMBL" id="AKF26584.1"/>
    </source>
</evidence>
<keyword evidence="3" id="KW-1185">Reference proteome</keyword>
<organism evidence="2 3">
    <name type="scientific">[Brevibacterium] flavum</name>
    <dbReference type="NCBI Taxonomy" id="92706"/>
    <lineage>
        <taxon>Bacteria</taxon>
        <taxon>Bacillati</taxon>
        <taxon>Actinomycetota</taxon>
        <taxon>Actinomycetes</taxon>
        <taxon>Mycobacteriales</taxon>
        <taxon>Corynebacteriaceae</taxon>
        <taxon>Corynebacterium</taxon>
    </lineage>
</organism>
<dbReference type="GO" id="GO:0016747">
    <property type="term" value="F:acyltransferase activity, transferring groups other than amino-acyl groups"/>
    <property type="evidence" value="ECO:0007669"/>
    <property type="project" value="InterPro"/>
</dbReference>
<dbReference type="PANTHER" id="PTHR39173:SF1">
    <property type="entry name" value="ACETYLTRANSFERASE"/>
    <property type="match status" value="1"/>
</dbReference>
<keyword evidence="2" id="KW-0808">Transferase</keyword>
<dbReference type="RefSeq" id="WP_034983556.1">
    <property type="nucleotide sequence ID" value="NZ_CP011309.1"/>
</dbReference>
<dbReference type="InterPro" id="IPR000182">
    <property type="entry name" value="GNAT_dom"/>
</dbReference>
<dbReference type="Gene3D" id="3.40.630.30">
    <property type="match status" value="1"/>
</dbReference>
<proteinExistence type="predicted"/>
<dbReference type="Pfam" id="PF00583">
    <property type="entry name" value="Acetyltransf_1"/>
    <property type="match status" value="1"/>
</dbReference>
<protein>
    <submittedName>
        <fullName evidence="2">Acetyltransferase</fullName>
    </submittedName>
</protein>
<feature type="domain" description="N-acetyltransferase" evidence="1">
    <location>
        <begin position="34"/>
        <end position="174"/>
    </location>
</feature>
<name>A0A0F6SQP8_9CORY</name>
<gene>
    <name evidence="2" type="ORF">YH66_02975</name>
</gene>
<dbReference type="PANTHER" id="PTHR39173">
    <property type="entry name" value="ACETYLTRANSFERASE"/>
    <property type="match status" value="1"/>
</dbReference>